<evidence type="ECO:0000256" key="2">
    <source>
        <dbReference type="ARBA" id="ARBA00022605"/>
    </source>
</evidence>
<evidence type="ECO:0000259" key="6">
    <source>
        <dbReference type="Pfam" id="PF00389"/>
    </source>
</evidence>
<sequence length="345" mass="37882">MKITYISDKLVKKEIFEAAIRRHFDFIDTLQIEGFQVDWPEIPLQYGPEVREFVGTEEEVISLIADAEVFLTHVAPVTERVLASAPRLKVIGCARGGPVNINVNAATMRGIPVFYNPGRNAPVVAEFTVGLILAEVLNIARAHTALINGIWRGDYYIYENTGFELEGKIAGIIGLGAVGRRVAHLLKAFGMRILAFDPYVSEDVFTACGAEKVSLEMLLKNADVVTLHARHTPETAKIINNRTLALMKPTAYFVNTARGGLVDYEALYKSLKDKKIAGAALDVFDEEPIPPNSTVFSLDNVTITPHIGGASKETAFRSADILVAEVKKFLLGQPVQFCKNPEVLN</sequence>
<dbReference type="GO" id="GO:0008652">
    <property type="term" value="P:amino acid biosynthetic process"/>
    <property type="evidence" value="ECO:0007669"/>
    <property type="project" value="UniProtKB-KW"/>
</dbReference>
<dbReference type="PANTHER" id="PTHR42789:SF1">
    <property type="entry name" value="D-ISOMER SPECIFIC 2-HYDROXYACID DEHYDROGENASE FAMILY PROTEIN (AFU_ORTHOLOGUE AFUA_6G10090)"/>
    <property type="match status" value="1"/>
</dbReference>
<dbReference type="EMBL" id="MIHH01000015">
    <property type="protein sequence ID" value="OIQ08141.1"/>
    <property type="molecule type" value="Genomic_DNA"/>
</dbReference>
<accession>A0A1J5JG13</accession>
<protein>
    <submittedName>
        <fullName evidence="8">Putative 2-hydroxyacid dehydrogenase YoaD</fullName>
        <ecNumber evidence="8">1.1.1.-</ecNumber>
    </submittedName>
</protein>
<dbReference type="PROSITE" id="PS00065">
    <property type="entry name" value="D_2_HYDROXYACID_DH_1"/>
    <property type="match status" value="1"/>
</dbReference>
<evidence type="ECO:0000256" key="5">
    <source>
        <dbReference type="RuleBase" id="RU003719"/>
    </source>
</evidence>
<dbReference type="InterPro" id="IPR006140">
    <property type="entry name" value="D-isomer_DH_NAD-bd"/>
</dbReference>
<dbReference type="InterPro" id="IPR050857">
    <property type="entry name" value="D-2-hydroxyacid_DH"/>
</dbReference>
<dbReference type="InterPro" id="IPR006139">
    <property type="entry name" value="D-isomer_2_OHA_DH_cat_dom"/>
</dbReference>
<dbReference type="PROSITE" id="PS00671">
    <property type="entry name" value="D_2_HYDROXYACID_DH_3"/>
    <property type="match status" value="1"/>
</dbReference>
<dbReference type="Proteomes" id="UP000182743">
    <property type="component" value="Unassembled WGS sequence"/>
</dbReference>
<reference evidence="8 9" key="1">
    <citation type="submission" date="2016-08" db="EMBL/GenBank/DDBJ databases">
        <title>Genome-based comparison of Moorella thermoacetic strains.</title>
        <authorList>
            <person name="Poehlein A."/>
            <person name="Bengelsdorf F.R."/>
            <person name="Esser C."/>
            <person name="Duerre P."/>
            <person name="Daniel R."/>
        </authorList>
    </citation>
    <scope>NUCLEOTIDE SEQUENCE [LARGE SCALE GENOMIC DNA]</scope>
    <source>
        <strain evidence="8 9">DSM 11768</strain>
    </source>
</reference>
<dbReference type="InterPro" id="IPR036291">
    <property type="entry name" value="NAD(P)-bd_dom_sf"/>
</dbReference>
<proteinExistence type="inferred from homology"/>
<feature type="domain" description="D-isomer specific 2-hydroxyacid dehydrogenase NAD-binding" evidence="7">
    <location>
        <begin position="130"/>
        <end position="308"/>
    </location>
</feature>
<dbReference type="RefSeq" id="WP_071521306.1">
    <property type="nucleotide sequence ID" value="NZ_MIHH01000015.1"/>
</dbReference>
<dbReference type="EC" id="1.1.1.-" evidence="8"/>
<dbReference type="Pfam" id="PF02826">
    <property type="entry name" value="2-Hacid_dh_C"/>
    <property type="match status" value="1"/>
</dbReference>
<dbReference type="CDD" id="cd12171">
    <property type="entry name" value="2-Hacid_dh_10"/>
    <property type="match status" value="1"/>
</dbReference>
<feature type="domain" description="D-isomer specific 2-hydroxyacid dehydrogenase catalytic" evidence="6">
    <location>
        <begin position="56"/>
        <end position="338"/>
    </location>
</feature>
<organism evidence="8 9">
    <name type="scientific">Neomoorella thermoacetica</name>
    <name type="common">Clostridium thermoaceticum</name>
    <dbReference type="NCBI Taxonomy" id="1525"/>
    <lineage>
        <taxon>Bacteria</taxon>
        <taxon>Bacillati</taxon>
        <taxon>Bacillota</taxon>
        <taxon>Clostridia</taxon>
        <taxon>Neomoorellales</taxon>
        <taxon>Neomoorellaceae</taxon>
        <taxon>Neomoorella</taxon>
    </lineage>
</organism>
<dbReference type="InterPro" id="IPR029753">
    <property type="entry name" value="D-isomer_DH_CS"/>
</dbReference>
<evidence type="ECO:0000256" key="3">
    <source>
        <dbReference type="ARBA" id="ARBA00023002"/>
    </source>
</evidence>
<dbReference type="SUPFAM" id="SSF51735">
    <property type="entry name" value="NAD(P)-binding Rossmann-fold domains"/>
    <property type="match status" value="1"/>
</dbReference>
<evidence type="ECO:0000256" key="1">
    <source>
        <dbReference type="ARBA" id="ARBA00005854"/>
    </source>
</evidence>
<dbReference type="FunFam" id="3.40.50.720:FF:000203">
    <property type="entry name" value="D-3-phosphoglycerate dehydrogenase (SerA)"/>
    <property type="match status" value="1"/>
</dbReference>
<comment type="caution">
    <text evidence="8">The sequence shown here is derived from an EMBL/GenBank/DDBJ whole genome shotgun (WGS) entry which is preliminary data.</text>
</comment>
<dbReference type="GO" id="GO:0051287">
    <property type="term" value="F:NAD binding"/>
    <property type="evidence" value="ECO:0007669"/>
    <property type="project" value="InterPro"/>
</dbReference>
<keyword evidence="3 5" id="KW-0560">Oxidoreductase</keyword>
<evidence type="ECO:0000313" key="8">
    <source>
        <dbReference type="EMBL" id="OIQ08141.1"/>
    </source>
</evidence>
<evidence type="ECO:0000313" key="9">
    <source>
        <dbReference type="Proteomes" id="UP000182743"/>
    </source>
</evidence>
<dbReference type="PANTHER" id="PTHR42789">
    <property type="entry name" value="D-ISOMER SPECIFIC 2-HYDROXYACID DEHYDROGENASE FAMILY PROTEIN (AFU_ORTHOLOGUE AFUA_6G10090)"/>
    <property type="match status" value="1"/>
</dbReference>
<comment type="similarity">
    <text evidence="1 5">Belongs to the D-isomer specific 2-hydroxyacid dehydrogenase family.</text>
</comment>
<evidence type="ECO:0000259" key="7">
    <source>
        <dbReference type="Pfam" id="PF02826"/>
    </source>
</evidence>
<dbReference type="SUPFAM" id="SSF52283">
    <property type="entry name" value="Formate/glycerate dehydrogenase catalytic domain-like"/>
    <property type="match status" value="1"/>
</dbReference>
<keyword evidence="2" id="KW-0028">Amino-acid biosynthesis</keyword>
<dbReference type="Pfam" id="PF00389">
    <property type="entry name" value="2-Hacid_dh"/>
    <property type="match status" value="1"/>
</dbReference>
<dbReference type="GO" id="GO:0016616">
    <property type="term" value="F:oxidoreductase activity, acting on the CH-OH group of donors, NAD or NADP as acceptor"/>
    <property type="evidence" value="ECO:0007669"/>
    <property type="project" value="InterPro"/>
</dbReference>
<dbReference type="Gene3D" id="3.40.50.720">
    <property type="entry name" value="NAD(P)-binding Rossmann-like Domain"/>
    <property type="match status" value="2"/>
</dbReference>
<name>A0A1J5JG13_NEOTH</name>
<keyword evidence="4" id="KW-0520">NAD</keyword>
<evidence type="ECO:0000256" key="4">
    <source>
        <dbReference type="ARBA" id="ARBA00023027"/>
    </source>
</evidence>
<dbReference type="InterPro" id="IPR029752">
    <property type="entry name" value="D-isomer_DH_CS1"/>
</dbReference>
<dbReference type="AlphaFoldDB" id="A0A1J5JG13"/>
<gene>
    <name evidence="8" type="primary">yoaD</name>
    <name evidence="8" type="ORF">MOOR_22160</name>
</gene>